<feature type="domain" description="Enoyl reductase (ER)" evidence="3">
    <location>
        <begin position="4"/>
        <end position="336"/>
    </location>
</feature>
<accession>A0A9P6LDP9</accession>
<dbReference type="InterPro" id="IPR013154">
    <property type="entry name" value="ADH-like_N"/>
</dbReference>
<evidence type="ECO:0000259" key="3">
    <source>
        <dbReference type="SMART" id="SM00829"/>
    </source>
</evidence>
<dbReference type="CDD" id="cd08249">
    <property type="entry name" value="enoyl_reductase_like"/>
    <property type="match status" value="1"/>
</dbReference>
<evidence type="ECO:0000256" key="1">
    <source>
        <dbReference type="ARBA" id="ARBA00008072"/>
    </source>
</evidence>
<protein>
    <recommendedName>
        <fullName evidence="3">Enoyl reductase (ER) domain-containing protein</fullName>
    </recommendedName>
</protein>
<comment type="caution">
    <text evidence="4">The sequence shown here is derived from an EMBL/GenBank/DDBJ whole genome shotgun (WGS) entry which is preliminary data.</text>
</comment>
<dbReference type="EMBL" id="JAATWM020000040">
    <property type="protein sequence ID" value="KAF9872144.1"/>
    <property type="molecule type" value="Genomic_DNA"/>
</dbReference>
<dbReference type="InterPro" id="IPR020843">
    <property type="entry name" value="ER"/>
</dbReference>
<dbReference type="RefSeq" id="XP_038741605.1">
    <property type="nucleotide sequence ID" value="XM_038893195.1"/>
</dbReference>
<comment type="similarity">
    <text evidence="1">Belongs to the zinc-containing alcohol dehydrogenase family.</text>
</comment>
<dbReference type="PANTHER" id="PTHR45348">
    <property type="entry name" value="HYPOTHETICAL OXIDOREDUCTASE (EUROFUNG)"/>
    <property type="match status" value="1"/>
</dbReference>
<dbReference type="Gene3D" id="3.40.50.720">
    <property type="entry name" value="NAD(P)-binding Rossmann-like Domain"/>
    <property type="match status" value="1"/>
</dbReference>
<dbReference type="Pfam" id="PF08240">
    <property type="entry name" value="ADH_N"/>
    <property type="match status" value="1"/>
</dbReference>
<evidence type="ECO:0000313" key="4">
    <source>
        <dbReference type="EMBL" id="KAF9872144.1"/>
    </source>
</evidence>
<dbReference type="InterPro" id="IPR011032">
    <property type="entry name" value="GroES-like_sf"/>
</dbReference>
<dbReference type="SUPFAM" id="SSF51735">
    <property type="entry name" value="NAD(P)-binding Rossmann-fold domains"/>
    <property type="match status" value="1"/>
</dbReference>
<dbReference type="Proteomes" id="UP000781932">
    <property type="component" value="Unassembled WGS sequence"/>
</dbReference>
<evidence type="ECO:0000256" key="2">
    <source>
        <dbReference type="ARBA" id="ARBA00023002"/>
    </source>
</evidence>
<dbReference type="GO" id="GO:0016651">
    <property type="term" value="F:oxidoreductase activity, acting on NAD(P)H"/>
    <property type="evidence" value="ECO:0007669"/>
    <property type="project" value="InterPro"/>
</dbReference>
<dbReference type="PANTHER" id="PTHR45348:SF5">
    <property type="entry name" value="OXIDOREDUCTASE, PUTATIVE (AFU_ORTHOLOGUE AFUA_8G01420)-RELATED"/>
    <property type="match status" value="1"/>
</dbReference>
<proteinExistence type="inferred from homology"/>
<evidence type="ECO:0000313" key="5">
    <source>
        <dbReference type="Proteomes" id="UP000781932"/>
    </source>
</evidence>
<dbReference type="InterPro" id="IPR047122">
    <property type="entry name" value="Trans-enoyl_RdTase-like"/>
</dbReference>
<keyword evidence="2" id="KW-0560">Oxidoreductase</keyword>
<dbReference type="Gene3D" id="3.90.180.10">
    <property type="entry name" value="Medium-chain alcohol dehydrogenases, catalytic domain"/>
    <property type="match status" value="1"/>
</dbReference>
<sequence>MKEALIDNALRVTVHDVPVPAPGPGQLLIRTVVSGTNPKDWKMPKVWAPNAEPANHGDDIAGYVEAVGEGVSGFQKGDRVAAFHEMGTPHGSYAEYSIAWARSTFRLPDHTTFEEAATIPLAAMTAALGLYQTLDLPLPWNPATQPLPLVIYGGATAVGSFAIKLAALSGVHPIIAVAGNGIPYVETLLNKDRGDAVIDYRKGESHVIDEIERIAGGDAVLQAFDTVSETRTLLAVDKALAPGRGRIVTVLPVPSKEVSATVTNIMVGTVHSPRPGPGAVLGDREFGAVFFPFMGLGLEEGWFAGHPYEVLTGGLDALEGALKDLEAGKNSAKKYLLRIGENNGVSQ</sequence>
<name>A0A9P6LDP9_9PEZI</name>
<dbReference type="SMART" id="SM00829">
    <property type="entry name" value="PKS_ER"/>
    <property type="match status" value="1"/>
</dbReference>
<reference evidence="4" key="2">
    <citation type="submission" date="2020-11" db="EMBL/GenBank/DDBJ databases">
        <title>Whole genome sequencing of Colletotrichum sp.</title>
        <authorList>
            <person name="Li H."/>
        </authorList>
    </citation>
    <scope>NUCLEOTIDE SEQUENCE</scope>
    <source>
        <strain evidence="4">CkLH20</strain>
    </source>
</reference>
<dbReference type="InterPro" id="IPR036291">
    <property type="entry name" value="NAD(P)-bd_dom_sf"/>
</dbReference>
<dbReference type="GeneID" id="62166269"/>
<keyword evidence="5" id="KW-1185">Reference proteome</keyword>
<gene>
    <name evidence="4" type="ORF">CkaCkLH20_10481</name>
</gene>
<dbReference type="SUPFAM" id="SSF50129">
    <property type="entry name" value="GroES-like"/>
    <property type="match status" value="1"/>
</dbReference>
<reference evidence="4" key="1">
    <citation type="submission" date="2020-03" db="EMBL/GenBank/DDBJ databases">
        <authorList>
            <person name="He L."/>
        </authorList>
    </citation>
    <scope>NUCLEOTIDE SEQUENCE</scope>
    <source>
        <strain evidence="4">CkLH20</strain>
    </source>
</reference>
<dbReference type="AlphaFoldDB" id="A0A9P6LDP9"/>
<dbReference type="OrthoDB" id="3233595at2759"/>
<organism evidence="4 5">
    <name type="scientific">Colletotrichum karsti</name>
    <dbReference type="NCBI Taxonomy" id="1095194"/>
    <lineage>
        <taxon>Eukaryota</taxon>
        <taxon>Fungi</taxon>
        <taxon>Dikarya</taxon>
        <taxon>Ascomycota</taxon>
        <taxon>Pezizomycotina</taxon>
        <taxon>Sordariomycetes</taxon>
        <taxon>Hypocreomycetidae</taxon>
        <taxon>Glomerellales</taxon>
        <taxon>Glomerellaceae</taxon>
        <taxon>Colletotrichum</taxon>
        <taxon>Colletotrichum boninense species complex</taxon>
    </lineage>
</organism>